<evidence type="ECO:0000313" key="2">
    <source>
        <dbReference type="Proteomes" id="UP000262103"/>
    </source>
</evidence>
<dbReference type="GeneID" id="40236438"/>
<proteinExistence type="predicted"/>
<dbReference type="KEGG" id="vg:40236438"/>
<keyword evidence="2" id="KW-1185">Reference proteome</keyword>
<accession>A0A2D3FAJ1</accession>
<sequence>MADYEIQGYEFNLVPRTKANIDSVQSIIEDNEEKRRKMIQFVQDLAEDKDDPTDLDTDEAEAKAKEELGYAEVMNQWELRRAIFKEALSGPTDQLDMEQVTWDQLEEVRTDFLPPSMRYLDVLDAS</sequence>
<dbReference type="RefSeq" id="YP_009639640.1">
    <property type="nucleotide sequence ID" value="NC_042353.1"/>
</dbReference>
<name>A0A2D3FAJ1_9CAUD</name>
<evidence type="ECO:0000313" key="1">
    <source>
        <dbReference type="EMBL" id="ATU47034.1"/>
    </source>
</evidence>
<organism evidence="1 2">
    <name type="scientific">Salinibacter phage SRUTV-1</name>
    <dbReference type="NCBI Taxonomy" id="2684227"/>
    <lineage>
        <taxon>Viruses</taxon>
        <taxon>Duplodnaviria</taxon>
        <taxon>Heunggongvirae</taxon>
        <taxon>Uroviricota</taxon>
        <taxon>Caudoviricetes</taxon>
        <taxon>Kairosalinivirus</taxon>
        <taxon>Kairosalinivirus SRUTV1</taxon>
    </lineage>
</organism>
<protein>
    <submittedName>
        <fullName evidence="1">Uncharacterized protein</fullName>
    </submittedName>
</protein>
<dbReference type="EMBL" id="MF629150">
    <property type="protein sequence ID" value="ATU47034.1"/>
    <property type="molecule type" value="Genomic_DNA"/>
</dbReference>
<dbReference type="Proteomes" id="UP000262103">
    <property type="component" value="Segment"/>
</dbReference>
<reference evidence="1 2" key="1">
    <citation type="journal article" date="2018" name="ISME J.">
        <title>Characterization of ecologically diverse viruses infecting co-occurring strains of cosmopolitan hyperhalophilic Bacteroidetes.</title>
        <authorList>
            <person name="Villamor J."/>
            <person name="Ramos-Barbero M.D."/>
            <person name="Gonzalez-Torres P."/>
            <person name="Gabaldon T."/>
            <person name="Rossello-Mora R."/>
            <person name="Meseguer I."/>
            <person name="Martinez-Garcia M."/>
            <person name="Santos F."/>
            <person name="Anton J."/>
        </authorList>
    </citation>
    <scope>NUCLEOTIDE SEQUENCE [LARGE SCALE GENOMIC DNA]</scope>
    <source>
        <strain evidence="1">SRUTV-1</strain>
    </source>
</reference>